<organism evidence="1 2">
    <name type="scientific">Streptococcus mutans serotype c (strain ATCC 700610 / UA159)</name>
    <dbReference type="NCBI Taxonomy" id="210007"/>
    <lineage>
        <taxon>Bacteria</taxon>
        <taxon>Bacillati</taxon>
        <taxon>Bacillota</taxon>
        <taxon>Bacilli</taxon>
        <taxon>Lactobacillales</taxon>
        <taxon>Streptococcaceae</taxon>
        <taxon>Streptococcus</taxon>
    </lineage>
</organism>
<dbReference type="EMBL" id="AE014133">
    <property type="protein sequence ID" value="AAN58451.1"/>
    <property type="molecule type" value="Genomic_DNA"/>
</dbReference>
<dbReference type="HOGENOM" id="CLU_2958916_0_0_9"/>
<dbReference type="AlphaFoldDB" id="Q8DV02"/>
<proteinExistence type="predicted"/>
<gene>
    <name evidence="1" type="ordered locus">SMU_722</name>
</gene>
<dbReference type="Proteomes" id="UP000002512">
    <property type="component" value="Chromosome"/>
</dbReference>
<dbReference type="KEGG" id="smu:SMU_722"/>
<keyword evidence="2" id="KW-1185">Reference proteome</keyword>
<name>Q8DV02_STRMU</name>
<sequence length="59" mass="6894">MSGFTMTLSYCFSVESFYKNAIYNPISGKILKSQASLFERGTGFFKMRYFILKRPLFMV</sequence>
<protein>
    <submittedName>
        <fullName evidence="1">Uncharacterized protein</fullName>
    </submittedName>
</protein>
<dbReference type="STRING" id="210007.SMU_722"/>
<accession>Q8DV02</accession>
<evidence type="ECO:0000313" key="2">
    <source>
        <dbReference type="Proteomes" id="UP000002512"/>
    </source>
</evidence>
<evidence type="ECO:0000313" key="1">
    <source>
        <dbReference type="EMBL" id="AAN58451.1"/>
    </source>
</evidence>
<reference evidence="1 2" key="1">
    <citation type="journal article" date="2002" name="Proc. Natl. Acad. Sci. U.S.A.">
        <title>Genome sequence of Streptococcus mutans UA159, a cariogenic dental pathogen.</title>
        <authorList>
            <person name="Ajdic D."/>
            <person name="McShan W.M."/>
            <person name="McLaughlin R.E."/>
            <person name="Savic G."/>
            <person name="Chang J."/>
            <person name="Carson M.B."/>
            <person name="Primeaux C."/>
            <person name="Tian R."/>
            <person name="Kenton S."/>
            <person name="Jia H."/>
            <person name="Lin S."/>
            <person name="Qian Y."/>
            <person name="Li S."/>
            <person name="Zhu H."/>
            <person name="Najar F."/>
            <person name="Lai H."/>
            <person name="White J."/>
            <person name="Roe B.A."/>
            <person name="Ferretti J.J."/>
        </authorList>
    </citation>
    <scope>NUCLEOTIDE SEQUENCE [LARGE SCALE GENOMIC DNA]</scope>
    <source>
        <strain evidence="2">ATCC 700610 / UA159</strain>
    </source>
</reference>